<dbReference type="AlphaFoldDB" id="A0A8K1ZZP9"/>
<feature type="region of interest" description="Disordered" evidence="1">
    <location>
        <begin position="54"/>
        <end position="93"/>
    </location>
</feature>
<evidence type="ECO:0000313" key="3">
    <source>
        <dbReference type="EMBL" id="NCJ07081.1"/>
    </source>
</evidence>
<reference evidence="3" key="1">
    <citation type="submission" date="2019-12" db="EMBL/GenBank/DDBJ databases">
        <title>High-Quality draft genome sequences of three cyanobacteria isolated from the limestone walls of the Old Cathedral of Coimbra.</title>
        <authorList>
            <person name="Tiago I."/>
            <person name="Soares F."/>
            <person name="Portugal A."/>
        </authorList>
    </citation>
    <scope>NUCLEOTIDE SEQUENCE [LARGE SCALE GENOMIC DNA]</scope>
    <source>
        <strain evidence="3">C</strain>
    </source>
</reference>
<name>A0A8K1ZZP9_9CYAN</name>
<feature type="domain" description="DUF6444" evidence="2">
    <location>
        <begin position="29"/>
        <end position="89"/>
    </location>
</feature>
<evidence type="ECO:0000256" key="1">
    <source>
        <dbReference type="SAM" id="MobiDB-lite"/>
    </source>
</evidence>
<dbReference type="Proteomes" id="UP000607397">
    <property type="component" value="Unassembled WGS sequence"/>
</dbReference>
<organism evidence="3 4">
    <name type="scientific">Petrachloros mirabilis ULC683</name>
    <dbReference type="NCBI Taxonomy" id="2781853"/>
    <lineage>
        <taxon>Bacteria</taxon>
        <taxon>Bacillati</taxon>
        <taxon>Cyanobacteriota</taxon>
        <taxon>Cyanophyceae</taxon>
        <taxon>Synechococcales</taxon>
        <taxon>Petrachlorosaceae</taxon>
        <taxon>Petrachloros</taxon>
        <taxon>Petrachloros mirabilis</taxon>
    </lineage>
</organism>
<comment type="caution">
    <text evidence="3">The sequence shown here is derived from an EMBL/GenBank/DDBJ whole genome shotgun (WGS) entry which is preliminary data.</text>
</comment>
<evidence type="ECO:0000259" key="2">
    <source>
        <dbReference type="Pfam" id="PF20042"/>
    </source>
</evidence>
<dbReference type="PANTHER" id="PTHR33678:SF1">
    <property type="entry name" value="BLL1576 PROTEIN"/>
    <property type="match status" value="1"/>
</dbReference>
<feature type="compositionally biased region" description="Polar residues" evidence="1">
    <location>
        <begin position="57"/>
        <end position="68"/>
    </location>
</feature>
<dbReference type="InterPro" id="IPR045618">
    <property type="entry name" value="DUF6444"/>
</dbReference>
<protein>
    <recommendedName>
        <fullName evidence="2">DUF6444 domain-containing protein</fullName>
    </recommendedName>
</protein>
<dbReference type="PANTHER" id="PTHR33678">
    <property type="entry name" value="BLL1576 PROTEIN"/>
    <property type="match status" value="1"/>
</dbReference>
<proteinExistence type="predicted"/>
<gene>
    <name evidence="3" type="ORF">GS597_11290</name>
</gene>
<dbReference type="EMBL" id="WVIC01000020">
    <property type="protein sequence ID" value="NCJ07081.1"/>
    <property type="molecule type" value="Genomic_DNA"/>
</dbReference>
<evidence type="ECO:0000313" key="4">
    <source>
        <dbReference type="Proteomes" id="UP000607397"/>
    </source>
</evidence>
<keyword evidence="4" id="KW-1185">Reference proteome</keyword>
<dbReference type="Pfam" id="PF20042">
    <property type="entry name" value="DUF6444"/>
    <property type="match status" value="1"/>
</dbReference>
<accession>A0A8K1ZZP9</accession>
<sequence length="195" mass="21920">MELNDAQLQTLIADPDFEPEQLGARFWFEAYVQQRQQLAQVQAELEALKEKLHKLTQRSSENSSQPPSQDAYKKPSKGFAIKPKKKRSSKYDHRGTTCNGFEQVDIREVLPLENCPVCGSPVEAVVTAPVRRHQVAELVTQPVVVTEYERAQYRCSTCGWQGYGALPLGCREDFSYGANLSSLVGWLGYGGHLSW</sequence>
<dbReference type="InterPro" id="IPR052344">
    <property type="entry name" value="Transposase-related"/>
</dbReference>